<dbReference type="SUPFAM" id="SSF109854">
    <property type="entry name" value="DinB/YfiT-like putative metalloenzymes"/>
    <property type="match status" value="1"/>
</dbReference>
<sequence>MGENGNRKEHVLYESIYRQARERVTEIAAGLDERELGLTVAACPEWTVRDVLAHVVGVAADVVNGEMAGRPGPEWTARQVAQRRDRTVAELVAEWDRYAEGAEAVLAAGPPLPLLAHDLVQHEGDLLGALGRGRPPRTAWEPMLDNVLTGLGKRPDLPGALTVLLDGRRRQVGDGVPLAELDVDGYDLYRAVFGRRSRAQMAGWAWLGEAGPFLDLIAVFPPRADDLVEA</sequence>
<feature type="domain" description="Mycothiol-dependent maleylpyruvate isomerase metal-binding" evidence="1">
    <location>
        <begin position="18"/>
        <end position="111"/>
    </location>
</feature>
<dbReference type="NCBIfam" id="TIGR03083">
    <property type="entry name" value="maleylpyruvate isomerase family mycothiol-dependent enzyme"/>
    <property type="match status" value="1"/>
</dbReference>
<evidence type="ECO:0000313" key="3">
    <source>
        <dbReference type="Proteomes" id="UP000184501"/>
    </source>
</evidence>
<keyword evidence="3" id="KW-1185">Reference proteome</keyword>
<accession>A0A1M5KBL2</accession>
<reference evidence="2 3" key="1">
    <citation type="submission" date="2016-11" db="EMBL/GenBank/DDBJ databases">
        <authorList>
            <person name="Jaros S."/>
            <person name="Januszkiewicz K."/>
            <person name="Wedrychowicz H."/>
        </authorList>
    </citation>
    <scope>NUCLEOTIDE SEQUENCE [LARGE SCALE GENOMIC DNA]</scope>
    <source>
        <strain evidence="2 3">DSM 44523</strain>
    </source>
</reference>
<proteinExistence type="predicted"/>
<dbReference type="InterPro" id="IPR017517">
    <property type="entry name" value="Maleyloyr_isom"/>
</dbReference>
<dbReference type="GO" id="GO:0046872">
    <property type="term" value="F:metal ion binding"/>
    <property type="evidence" value="ECO:0007669"/>
    <property type="project" value="InterPro"/>
</dbReference>
<dbReference type="AlphaFoldDB" id="A0A1M5KBL2"/>
<protein>
    <submittedName>
        <fullName evidence="2">TIGR03083 family protein</fullName>
    </submittedName>
</protein>
<evidence type="ECO:0000313" key="2">
    <source>
        <dbReference type="EMBL" id="SHG49543.1"/>
    </source>
</evidence>
<evidence type="ECO:0000259" key="1">
    <source>
        <dbReference type="Pfam" id="PF11716"/>
    </source>
</evidence>
<gene>
    <name evidence="2" type="ORF">SAMN05444320_109194</name>
</gene>
<dbReference type="InterPro" id="IPR024344">
    <property type="entry name" value="MDMPI_metal-binding"/>
</dbReference>
<dbReference type="Gene3D" id="1.20.120.450">
    <property type="entry name" value="dinb family like domain"/>
    <property type="match status" value="1"/>
</dbReference>
<dbReference type="STRING" id="2017.SAMN05444320_109194"/>
<name>A0A1M5KBL2_STRHI</name>
<dbReference type="EMBL" id="FQVN01000009">
    <property type="protein sequence ID" value="SHG49543.1"/>
    <property type="molecule type" value="Genomic_DNA"/>
</dbReference>
<dbReference type="InterPro" id="IPR034660">
    <property type="entry name" value="DinB/YfiT-like"/>
</dbReference>
<organism evidence="2 3">
    <name type="scientific">Streptoalloteichus hindustanus</name>
    <dbReference type="NCBI Taxonomy" id="2017"/>
    <lineage>
        <taxon>Bacteria</taxon>
        <taxon>Bacillati</taxon>
        <taxon>Actinomycetota</taxon>
        <taxon>Actinomycetes</taxon>
        <taxon>Pseudonocardiales</taxon>
        <taxon>Pseudonocardiaceae</taxon>
        <taxon>Streptoalloteichus</taxon>
    </lineage>
</organism>
<dbReference type="Proteomes" id="UP000184501">
    <property type="component" value="Unassembled WGS sequence"/>
</dbReference>
<dbReference type="Pfam" id="PF11716">
    <property type="entry name" value="MDMPI_N"/>
    <property type="match status" value="1"/>
</dbReference>